<sequence length="310" mass="33124">MKCKLLLVLLAAFVCLEPACATDAPSASSSTSAPGAADAHAKVEALLQSLHPVSGEVAIPEAQATLQLKPGYGYLQAADAQRVLTKLWNNPPDDKVLGMILPSTDPATVVDGRAWAVVVTYVDDGYVSDQDASKIDYDDLLKSMQKATQDENEARVKQGYPSIELVGWAEPPHYDAASHKLYWARDLAIRNPDGSSDGHTLNYAIRVLGRRGYLSLNAVAPIDELDKVRADMPAVLAMADFDEGQRYADYDAKTDKLAAYGIAALVAGGIAAKAGLFAKLGIMLLALKKFVIVGVAAVAAAIRKLFKRKQ</sequence>
<name>A0ABW8J7Y6_9GAMM</name>
<dbReference type="EMBL" id="JADIKK010000008">
    <property type="protein sequence ID" value="MFK2878333.1"/>
    <property type="molecule type" value="Genomic_DNA"/>
</dbReference>
<feature type="signal peptide" evidence="2">
    <location>
        <begin position="1"/>
        <end position="21"/>
    </location>
</feature>
<keyword evidence="4" id="KW-1185">Reference proteome</keyword>
<keyword evidence="1" id="KW-0812">Transmembrane</keyword>
<dbReference type="RefSeq" id="WP_404614976.1">
    <property type="nucleotide sequence ID" value="NZ_JADIKK010000008.1"/>
</dbReference>
<protein>
    <submittedName>
        <fullName evidence="3">DUF2167 domain-containing protein</fullName>
    </submittedName>
</protein>
<keyword evidence="2" id="KW-0732">Signal</keyword>
<feature type="chain" id="PRO_5046441887" evidence="2">
    <location>
        <begin position="22"/>
        <end position="310"/>
    </location>
</feature>
<dbReference type="Proteomes" id="UP001620339">
    <property type="component" value="Unassembled WGS sequence"/>
</dbReference>
<evidence type="ECO:0000256" key="2">
    <source>
        <dbReference type="SAM" id="SignalP"/>
    </source>
</evidence>
<reference evidence="3 4" key="1">
    <citation type="submission" date="2020-10" db="EMBL/GenBank/DDBJ databases">
        <title>Phylogeny of dyella-like bacteria.</title>
        <authorList>
            <person name="Fu J."/>
        </authorList>
    </citation>
    <scope>NUCLEOTIDE SEQUENCE [LARGE SCALE GENOMIC DNA]</scope>
    <source>
        <strain evidence="3 4">KACC 19113</strain>
    </source>
</reference>
<feature type="transmembrane region" description="Helical" evidence="1">
    <location>
        <begin position="280"/>
        <end position="302"/>
    </location>
</feature>
<keyword evidence="1" id="KW-0472">Membrane</keyword>
<dbReference type="Pfam" id="PF09935">
    <property type="entry name" value="DUF2167"/>
    <property type="match status" value="1"/>
</dbReference>
<evidence type="ECO:0000313" key="4">
    <source>
        <dbReference type="Proteomes" id="UP001620339"/>
    </source>
</evidence>
<evidence type="ECO:0000256" key="1">
    <source>
        <dbReference type="SAM" id="Phobius"/>
    </source>
</evidence>
<keyword evidence="1" id="KW-1133">Transmembrane helix</keyword>
<gene>
    <name evidence="3" type="ORF">ISP25_14755</name>
</gene>
<accession>A0ABW8J7Y6</accession>
<evidence type="ECO:0000313" key="3">
    <source>
        <dbReference type="EMBL" id="MFK2878333.1"/>
    </source>
</evidence>
<comment type="caution">
    <text evidence="3">The sequence shown here is derived from an EMBL/GenBank/DDBJ whole genome shotgun (WGS) entry which is preliminary data.</text>
</comment>
<organism evidence="3 4">
    <name type="scientific">Rhodanobacter hydrolyticus</name>
    <dbReference type="NCBI Taxonomy" id="2250595"/>
    <lineage>
        <taxon>Bacteria</taxon>
        <taxon>Pseudomonadati</taxon>
        <taxon>Pseudomonadota</taxon>
        <taxon>Gammaproteobacteria</taxon>
        <taxon>Lysobacterales</taxon>
        <taxon>Rhodanobacteraceae</taxon>
        <taxon>Rhodanobacter</taxon>
    </lineage>
</organism>
<proteinExistence type="predicted"/>
<dbReference type="InterPro" id="IPR018682">
    <property type="entry name" value="DUF2167_membr"/>
</dbReference>